<evidence type="ECO:0000313" key="1">
    <source>
        <dbReference type="EMBL" id="KAJ7003865.1"/>
    </source>
</evidence>
<dbReference type="AlphaFoldDB" id="A0AAD6R8R8"/>
<dbReference type="EMBL" id="JAQIZT010000003">
    <property type="protein sequence ID" value="KAJ7003865.1"/>
    <property type="molecule type" value="Genomic_DNA"/>
</dbReference>
<evidence type="ECO:0000313" key="2">
    <source>
        <dbReference type="Proteomes" id="UP001164929"/>
    </source>
</evidence>
<name>A0AAD6R8R8_9ROSI</name>
<accession>A0AAD6R8R8</accession>
<protein>
    <submittedName>
        <fullName evidence="1">Uncharacterized protein</fullName>
    </submittedName>
</protein>
<dbReference type="Proteomes" id="UP001164929">
    <property type="component" value="Chromosome 3"/>
</dbReference>
<sequence length="105" mass="12069">MAKTTIAIVPGCMNLFLLTVSSLEQFVRINTVIISGVWMWRLHWALTGLIWTSCHQLDNRQIGTSMPSEDGGGNLSTALPYILEYGKLFRFQRCSFHHFHDFKCY</sequence>
<keyword evidence="2" id="KW-1185">Reference proteome</keyword>
<organism evidence="1 2">
    <name type="scientific">Populus alba x Populus x berolinensis</name>
    <dbReference type="NCBI Taxonomy" id="444605"/>
    <lineage>
        <taxon>Eukaryota</taxon>
        <taxon>Viridiplantae</taxon>
        <taxon>Streptophyta</taxon>
        <taxon>Embryophyta</taxon>
        <taxon>Tracheophyta</taxon>
        <taxon>Spermatophyta</taxon>
        <taxon>Magnoliopsida</taxon>
        <taxon>eudicotyledons</taxon>
        <taxon>Gunneridae</taxon>
        <taxon>Pentapetalae</taxon>
        <taxon>rosids</taxon>
        <taxon>fabids</taxon>
        <taxon>Malpighiales</taxon>
        <taxon>Salicaceae</taxon>
        <taxon>Saliceae</taxon>
        <taxon>Populus</taxon>
    </lineage>
</organism>
<proteinExistence type="predicted"/>
<comment type="caution">
    <text evidence="1">The sequence shown here is derived from an EMBL/GenBank/DDBJ whole genome shotgun (WGS) entry which is preliminary data.</text>
</comment>
<reference evidence="1" key="1">
    <citation type="journal article" date="2023" name="Mol. Ecol. Resour.">
        <title>Chromosome-level genome assembly of a triploid poplar Populus alba 'Berolinensis'.</title>
        <authorList>
            <person name="Chen S."/>
            <person name="Yu Y."/>
            <person name="Wang X."/>
            <person name="Wang S."/>
            <person name="Zhang T."/>
            <person name="Zhou Y."/>
            <person name="He R."/>
            <person name="Meng N."/>
            <person name="Wang Y."/>
            <person name="Liu W."/>
            <person name="Liu Z."/>
            <person name="Liu J."/>
            <person name="Guo Q."/>
            <person name="Huang H."/>
            <person name="Sederoff R.R."/>
            <person name="Wang G."/>
            <person name="Qu G."/>
            <person name="Chen S."/>
        </authorList>
    </citation>
    <scope>NUCLEOTIDE SEQUENCE</scope>
    <source>
        <strain evidence="1">SC-2020</strain>
    </source>
</reference>
<gene>
    <name evidence="1" type="ORF">NC653_008916</name>
</gene>